<gene>
    <name evidence="2" type="ORF">KK083_26760</name>
</gene>
<dbReference type="CDD" id="cd00761">
    <property type="entry name" value="Glyco_tranf_GTA_type"/>
    <property type="match status" value="1"/>
</dbReference>
<dbReference type="RefSeq" id="WP_254169207.1">
    <property type="nucleotide sequence ID" value="NZ_JAHESF010000042.1"/>
</dbReference>
<dbReference type="InterPro" id="IPR029044">
    <property type="entry name" value="Nucleotide-diphossugar_trans"/>
</dbReference>
<dbReference type="Gene3D" id="3.90.550.10">
    <property type="entry name" value="Spore Coat Polysaccharide Biosynthesis Protein SpsA, Chain A"/>
    <property type="match status" value="1"/>
</dbReference>
<dbReference type="Proteomes" id="UP001319200">
    <property type="component" value="Unassembled WGS sequence"/>
</dbReference>
<dbReference type="Pfam" id="PF00535">
    <property type="entry name" value="Glycos_transf_2"/>
    <property type="match status" value="1"/>
</dbReference>
<evidence type="ECO:0000313" key="3">
    <source>
        <dbReference type="Proteomes" id="UP001319200"/>
    </source>
</evidence>
<dbReference type="PANTHER" id="PTHR10468:SF6">
    <property type="entry name" value="GLCNAC TRANSFERASE"/>
    <property type="match status" value="1"/>
</dbReference>
<name>A0AAP2DQ96_9BACT</name>
<sequence>MSIENKKAPVLIMVYNRLEYLKKCIESLKRCDFARDTTVYISSDAPYKPEHSASIEEVRNYIRQITGFGKVVRVFHEKNKGLAKAYSDSFEILFRDHDRFIFLEDDVVVAPDFLKYMNEGLSFYEHNKRVYSISAFSFSVFFPVEADKKNKVYFQNRFNPWGFAMWKDRFLKGNEYDLAQVKASLKDKTFVDRLYRNGADLYPAMLSIVSQNKMLALDYLNVYHMVKHDLLTVSPYVPKSFNVGNDGSGTRTRKSEKFTSADISFLEKENPVQLPEAIEAHIDYSVNKLNFNSRVNKYKLLLDKAGLLRIAMMANNFYKTKLSK</sequence>
<dbReference type="AlphaFoldDB" id="A0AAP2DQ96"/>
<feature type="domain" description="Glycosyltransferase 2-like" evidence="1">
    <location>
        <begin position="10"/>
        <end position="125"/>
    </location>
</feature>
<dbReference type="GO" id="GO:0003827">
    <property type="term" value="F:alpha-1,3-mannosylglycoprotein 2-beta-N-acetylglucosaminyltransferase activity"/>
    <property type="evidence" value="ECO:0007669"/>
    <property type="project" value="TreeGrafter"/>
</dbReference>
<organism evidence="2 3">
    <name type="scientific">Chryseosolibacter histidini</name>
    <dbReference type="NCBI Taxonomy" id="2782349"/>
    <lineage>
        <taxon>Bacteria</taxon>
        <taxon>Pseudomonadati</taxon>
        <taxon>Bacteroidota</taxon>
        <taxon>Cytophagia</taxon>
        <taxon>Cytophagales</taxon>
        <taxon>Chryseotaleaceae</taxon>
        <taxon>Chryseosolibacter</taxon>
    </lineage>
</organism>
<dbReference type="InterPro" id="IPR052261">
    <property type="entry name" value="Glycosyltransferase_13"/>
</dbReference>
<dbReference type="EMBL" id="JAHESF010000042">
    <property type="protein sequence ID" value="MBT1700518.1"/>
    <property type="molecule type" value="Genomic_DNA"/>
</dbReference>
<comment type="caution">
    <text evidence="2">The sequence shown here is derived from an EMBL/GenBank/DDBJ whole genome shotgun (WGS) entry which is preliminary data.</text>
</comment>
<protein>
    <submittedName>
        <fullName evidence="2">Glycosyltransferase family 2 protein</fullName>
    </submittedName>
</protein>
<proteinExistence type="predicted"/>
<keyword evidence="3" id="KW-1185">Reference proteome</keyword>
<dbReference type="SUPFAM" id="SSF53448">
    <property type="entry name" value="Nucleotide-diphospho-sugar transferases"/>
    <property type="match status" value="1"/>
</dbReference>
<accession>A0AAP2DQ96</accession>
<dbReference type="InterPro" id="IPR001173">
    <property type="entry name" value="Glyco_trans_2-like"/>
</dbReference>
<reference evidence="2 3" key="1">
    <citation type="submission" date="2021-05" db="EMBL/GenBank/DDBJ databases">
        <title>A Polyphasic approach of four new species of the genus Ohtaekwangia: Ohtaekwangia histidinii sp. nov., Ohtaekwangia cretensis sp. nov., Ohtaekwangia indiensis sp. nov., Ohtaekwangia reichenbachii sp. nov. from diverse environment.</title>
        <authorList>
            <person name="Octaviana S."/>
        </authorList>
    </citation>
    <scope>NUCLEOTIDE SEQUENCE [LARGE SCALE GENOMIC DNA]</scope>
    <source>
        <strain evidence="2 3">PWU4</strain>
    </source>
</reference>
<evidence type="ECO:0000313" key="2">
    <source>
        <dbReference type="EMBL" id="MBT1700518.1"/>
    </source>
</evidence>
<dbReference type="PANTHER" id="PTHR10468">
    <property type="entry name" value="PROTEIN O-LINKED-MANNOSE BETA-1,2-N-ACETYLGLUCOSAMINYLTRANSFERASE 1/ALPHA-1,3-MANNOSYL-GLYCOPROTEIN 2-BETA-N-ACETYLGLUCOSAMINYLTRANSFERASE"/>
    <property type="match status" value="1"/>
</dbReference>
<evidence type="ECO:0000259" key="1">
    <source>
        <dbReference type="Pfam" id="PF00535"/>
    </source>
</evidence>